<dbReference type="Proteomes" id="UP000018050">
    <property type="component" value="Unassembled WGS sequence"/>
</dbReference>
<dbReference type="PROSITE" id="PS50006">
    <property type="entry name" value="FHA_DOMAIN"/>
    <property type="match status" value="1"/>
</dbReference>
<feature type="domain" description="FHA" evidence="2">
    <location>
        <begin position="28"/>
        <end position="52"/>
    </location>
</feature>
<evidence type="ECO:0000313" key="3">
    <source>
        <dbReference type="EMBL" id="CDI79783.1"/>
    </source>
</evidence>
<reference evidence="3" key="2">
    <citation type="submission" date="2013-10" db="EMBL/GenBank/DDBJ databases">
        <authorList>
            <person name="Aslett M."/>
        </authorList>
    </citation>
    <scope>NUCLEOTIDE SEQUENCE</scope>
    <source>
        <strain evidence="3">Houghton</strain>
    </source>
</reference>
<sequence>MAQPKDSPRALALLRGRSILYQLEHPLLHLGRARSCDITIRCAGISRFHAAFDLTGLQQLDHGRQYAFMVKIRPLIALLLVIATGMRALPATGLASFEASQPLTKVMWVYPVKMRVFCRKGRGPASDCGVANGRVDRKAFVKDLASLNGRAD</sequence>
<dbReference type="InterPro" id="IPR008984">
    <property type="entry name" value="SMAD_FHA_dom_sf"/>
</dbReference>
<feature type="transmembrane region" description="Helical" evidence="1">
    <location>
        <begin position="75"/>
        <end position="97"/>
    </location>
</feature>
<dbReference type="EMBL" id="HG671081">
    <property type="protein sequence ID" value="CDI79783.1"/>
    <property type="molecule type" value="Genomic_DNA"/>
</dbReference>
<keyword evidence="1" id="KW-0812">Transmembrane</keyword>
<reference evidence="3" key="1">
    <citation type="submission" date="2013-10" db="EMBL/GenBank/DDBJ databases">
        <title>Genomic analysis of the causative agents of coccidiosis in chickens.</title>
        <authorList>
            <person name="Reid A.J."/>
            <person name="Blake D."/>
            <person name="Billington K."/>
            <person name="Browne H."/>
            <person name="Dunn M."/>
            <person name="Hung S."/>
            <person name="Kawahara F."/>
            <person name="Miranda-Saavedra D."/>
            <person name="Mourier T."/>
            <person name="Nagra H."/>
            <person name="Otto T.D."/>
            <person name="Rawlings N."/>
            <person name="Sanchez A."/>
            <person name="Sanders M."/>
            <person name="Subramaniam C."/>
            <person name="Tay Y."/>
            <person name="Dear P."/>
            <person name="Doerig C."/>
            <person name="Gruber A."/>
            <person name="Parkinson J."/>
            <person name="Shirley M."/>
            <person name="Wan K.L."/>
            <person name="Berriman M."/>
            <person name="Tomley F."/>
            <person name="Pain A."/>
        </authorList>
    </citation>
    <scope>NUCLEOTIDE SEQUENCE</scope>
    <source>
        <strain evidence="3">Houghton</strain>
    </source>
</reference>
<dbReference type="Pfam" id="PF00498">
    <property type="entry name" value="FHA"/>
    <property type="match status" value="1"/>
</dbReference>
<dbReference type="GeneID" id="25269304"/>
<dbReference type="RefSeq" id="XP_013250164.1">
    <property type="nucleotide sequence ID" value="XM_013394710.1"/>
</dbReference>
<name>U6GKG1_EIMAC</name>
<keyword evidence="1" id="KW-0472">Membrane</keyword>
<evidence type="ECO:0000259" key="2">
    <source>
        <dbReference type="PROSITE" id="PS50006"/>
    </source>
</evidence>
<dbReference type="InterPro" id="IPR000253">
    <property type="entry name" value="FHA_dom"/>
</dbReference>
<keyword evidence="1" id="KW-1133">Transmembrane helix</keyword>
<gene>
    <name evidence="3" type="ORF">EAH_00012340</name>
</gene>
<organism evidence="3 4">
    <name type="scientific">Eimeria acervulina</name>
    <name type="common">Coccidian parasite</name>
    <dbReference type="NCBI Taxonomy" id="5801"/>
    <lineage>
        <taxon>Eukaryota</taxon>
        <taxon>Sar</taxon>
        <taxon>Alveolata</taxon>
        <taxon>Apicomplexa</taxon>
        <taxon>Conoidasida</taxon>
        <taxon>Coccidia</taxon>
        <taxon>Eucoccidiorida</taxon>
        <taxon>Eimeriorina</taxon>
        <taxon>Eimeriidae</taxon>
        <taxon>Eimeria</taxon>
    </lineage>
</organism>
<dbReference type="CDD" id="cd00060">
    <property type="entry name" value="FHA"/>
    <property type="match status" value="1"/>
</dbReference>
<dbReference type="VEuPathDB" id="ToxoDB:EAH_00012340"/>
<proteinExistence type="predicted"/>
<accession>U6GKG1</accession>
<dbReference type="Gene3D" id="2.60.200.20">
    <property type="match status" value="1"/>
</dbReference>
<protein>
    <recommendedName>
        <fullName evidence="2">FHA domain-containing protein</fullName>
    </recommendedName>
</protein>
<dbReference type="AlphaFoldDB" id="U6GKG1"/>
<dbReference type="OrthoDB" id="5330228at2759"/>
<evidence type="ECO:0000313" key="4">
    <source>
        <dbReference type="Proteomes" id="UP000018050"/>
    </source>
</evidence>
<evidence type="ECO:0000256" key="1">
    <source>
        <dbReference type="SAM" id="Phobius"/>
    </source>
</evidence>
<dbReference type="SUPFAM" id="SSF49879">
    <property type="entry name" value="SMAD/FHA domain"/>
    <property type="match status" value="1"/>
</dbReference>
<keyword evidence="4" id="KW-1185">Reference proteome</keyword>